<protein>
    <submittedName>
        <fullName evidence="2">Uncharacterized protein LOC113462995</fullName>
    </submittedName>
</protein>
<dbReference type="Proteomes" id="UP000228380">
    <property type="component" value="Chromosome 8"/>
</dbReference>
<keyword evidence="1" id="KW-1185">Reference proteome</keyword>
<name>A0A8B9ADG1_PHODC</name>
<sequence length="269" mass="30666">MLATPSFVRKKESPSFALGHRWIAHGRFESCAGGEWQVWRALRYVWMVIQRWLTKEGEPFCSRKRCDCNSPVPLTTVKAKSRPMPSHCVLWKPLASTLSSSSSSAFAATAPITSPYTRRRPSPTLSRLPLWSLRRRAASQPAPRLLLAASLREEGWGAKRCRISPRKMWRRLSVATLIEELMGSLSDRSVDRIRLACSYFTRNLWLIVLTLTKLGQPRPPFDDLIQRLGSLSDIDNGSKRKLPGIPIMEAERIKTYLKILIPSFVLEFF</sequence>
<dbReference type="KEGG" id="pda:113462995"/>
<gene>
    <name evidence="2" type="primary">LOC113462995</name>
</gene>
<accession>A0A8B9ADG1</accession>
<reference evidence="2" key="2">
    <citation type="submission" date="2025-08" db="UniProtKB">
        <authorList>
            <consortium name="RefSeq"/>
        </authorList>
    </citation>
    <scope>IDENTIFICATION</scope>
    <source>
        <tissue evidence="2">Young leaves</tissue>
    </source>
</reference>
<proteinExistence type="predicted"/>
<evidence type="ECO:0000313" key="2">
    <source>
        <dbReference type="RefSeq" id="XP_038984495.1"/>
    </source>
</evidence>
<evidence type="ECO:0000313" key="1">
    <source>
        <dbReference type="Proteomes" id="UP000228380"/>
    </source>
</evidence>
<organism evidence="1 2">
    <name type="scientific">Phoenix dactylifera</name>
    <name type="common">Date palm</name>
    <dbReference type="NCBI Taxonomy" id="42345"/>
    <lineage>
        <taxon>Eukaryota</taxon>
        <taxon>Viridiplantae</taxon>
        <taxon>Streptophyta</taxon>
        <taxon>Embryophyta</taxon>
        <taxon>Tracheophyta</taxon>
        <taxon>Spermatophyta</taxon>
        <taxon>Magnoliopsida</taxon>
        <taxon>Liliopsida</taxon>
        <taxon>Arecaceae</taxon>
        <taxon>Coryphoideae</taxon>
        <taxon>Phoeniceae</taxon>
        <taxon>Phoenix</taxon>
    </lineage>
</organism>
<reference evidence="1" key="1">
    <citation type="journal article" date="2019" name="Nat. Commun.">
        <title>Genome-wide association mapping of date palm fruit traits.</title>
        <authorList>
            <person name="Hazzouri K.M."/>
            <person name="Gros-Balthazard M."/>
            <person name="Flowers J.M."/>
            <person name="Copetti D."/>
            <person name="Lemansour A."/>
            <person name="Lebrun M."/>
            <person name="Masmoudi K."/>
            <person name="Ferrand S."/>
            <person name="Dhar M.I."/>
            <person name="Fresquez Z.A."/>
            <person name="Rosas U."/>
            <person name="Zhang J."/>
            <person name="Talag J."/>
            <person name="Lee S."/>
            <person name="Kudrna D."/>
            <person name="Powell R.F."/>
            <person name="Leitch I.J."/>
            <person name="Krueger R.R."/>
            <person name="Wing R.A."/>
            <person name="Amiri K.M.A."/>
            <person name="Purugganan M.D."/>
        </authorList>
    </citation>
    <scope>NUCLEOTIDE SEQUENCE [LARGE SCALE GENOMIC DNA]</scope>
    <source>
        <strain evidence="1">cv. Khalas</strain>
    </source>
</reference>
<dbReference type="RefSeq" id="XP_038984495.1">
    <property type="nucleotide sequence ID" value="XM_039128567.1"/>
</dbReference>
<dbReference type="GeneID" id="113462995"/>
<dbReference type="AlphaFoldDB" id="A0A8B9ADG1"/>